<keyword evidence="2" id="KW-1185">Reference proteome</keyword>
<reference evidence="1" key="1">
    <citation type="submission" date="2021-12" db="EMBL/GenBank/DDBJ databases">
        <title>Enterovibrio ZSDZ35 sp. nov. and Enterovibrio ZSDZ42 sp. nov., isolated from coastal seawater in Qingdao.</title>
        <authorList>
            <person name="Zhang P."/>
        </authorList>
    </citation>
    <scope>NUCLEOTIDE SEQUENCE</scope>
    <source>
        <strain evidence="1">ZSDZ35</strain>
    </source>
</reference>
<accession>A0ABT5QJD2</accession>
<proteinExistence type="predicted"/>
<dbReference type="EMBL" id="JAJUBB010000003">
    <property type="protein sequence ID" value="MDD1780719.1"/>
    <property type="molecule type" value="Genomic_DNA"/>
</dbReference>
<evidence type="ECO:0000313" key="1">
    <source>
        <dbReference type="EMBL" id="MDD1780719.1"/>
    </source>
</evidence>
<dbReference type="SUPFAM" id="SSF51735">
    <property type="entry name" value="NAD(P)-binding Rossmann-fold domains"/>
    <property type="match status" value="1"/>
</dbReference>
<dbReference type="InterPro" id="IPR036291">
    <property type="entry name" value="NAD(P)-bd_dom_sf"/>
</dbReference>
<name>A0ABT5QJD2_9GAMM</name>
<comment type="caution">
    <text evidence="1">The sequence shown here is derived from an EMBL/GenBank/DDBJ whole genome shotgun (WGS) entry which is preliminary data.</text>
</comment>
<protein>
    <submittedName>
        <fullName evidence="1">Uncharacterized protein</fullName>
    </submittedName>
</protein>
<evidence type="ECO:0000313" key="2">
    <source>
        <dbReference type="Proteomes" id="UP001149821"/>
    </source>
</evidence>
<organism evidence="1 2">
    <name type="scientific">Enterovibrio qingdaonensis</name>
    <dbReference type="NCBI Taxonomy" id="2899818"/>
    <lineage>
        <taxon>Bacteria</taxon>
        <taxon>Pseudomonadati</taxon>
        <taxon>Pseudomonadota</taxon>
        <taxon>Gammaproteobacteria</taxon>
        <taxon>Vibrionales</taxon>
        <taxon>Vibrionaceae</taxon>
        <taxon>Enterovibrio</taxon>
    </lineage>
</organism>
<dbReference type="RefSeq" id="WP_274140859.1">
    <property type="nucleotide sequence ID" value="NZ_JAJUBB010000003.1"/>
</dbReference>
<dbReference type="Proteomes" id="UP001149821">
    <property type="component" value="Unassembled WGS sequence"/>
</dbReference>
<gene>
    <name evidence="1" type="ORF">LRP49_05825</name>
</gene>
<sequence>MESKLYIVINAKQTLGQSLSMRLAQRGNNVVFLSNDEQLGYALAAEEPRVRFRRCTSLNSKEVAAEYHWSERCISAVHGIVIMVPIKESLLLDDDYCQALLSDCGYQSTNRDSSLSITYVVFPEQDDESLTLKSLHLELCKRAHNADKRADTPRVNHVILSDIAAGDTESDADLANETSELIHYLTSTTSQSLQSQAFYFGNNRNQTPI</sequence>